<evidence type="ECO:0000313" key="7">
    <source>
        <dbReference type="Proteomes" id="UP001595767"/>
    </source>
</evidence>
<reference evidence="7" key="1">
    <citation type="journal article" date="2019" name="Int. J. Syst. Evol. Microbiol.">
        <title>The Global Catalogue of Microorganisms (GCM) 10K type strain sequencing project: providing services to taxonomists for standard genome sequencing and annotation.</title>
        <authorList>
            <consortium name="The Broad Institute Genomics Platform"/>
            <consortium name="The Broad Institute Genome Sequencing Center for Infectious Disease"/>
            <person name="Wu L."/>
            <person name="Ma J."/>
        </authorList>
    </citation>
    <scope>NUCLEOTIDE SEQUENCE [LARGE SCALE GENOMIC DNA]</scope>
    <source>
        <strain evidence="7">CGMCC 4.7204</strain>
    </source>
</reference>
<dbReference type="Gene3D" id="3.40.50.1820">
    <property type="entry name" value="alpha/beta hydrolase"/>
    <property type="match status" value="1"/>
</dbReference>
<dbReference type="InterPro" id="IPR029058">
    <property type="entry name" value="AB_hydrolase_fold"/>
</dbReference>
<dbReference type="RefSeq" id="WP_378553632.1">
    <property type="nucleotide sequence ID" value="NZ_JBHSBA010000015.1"/>
</dbReference>
<gene>
    <name evidence="6" type="ORF">ACFOW8_23580</name>
</gene>
<comment type="catalytic activity">
    <reaction evidence="4">
        <text>a fatty acyl-CoA + H2O = a fatty acid + CoA + H(+)</text>
        <dbReference type="Rhea" id="RHEA:16781"/>
        <dbReference type="ChEBI" id="CHEBI:15377"/>
        <dbReference type="ChEBI" id="CHEBI:15378"/>
        <dbReference type="ChEBI" id="CHEBI:28868"/>
        <dbReference type="ChEBI" id="CHEBI:57287"/>
        <dbReference type="ChEBI" id="CHEBI:77636"/>
    </reaction>
</comment>
<organism evidence="6 7">
    <name type="scientific">Nocardia rhizosphaerae</name>
    <dbReference type="NCBI Taxonomy" id="1691571"/>
    <lineage>
        <taxon>Bacteria</taxon>
        <taxon>Bacillati</taxon>
        <taxon>Actinomycetota</taxon>
        <taxon>Actinomycetes</taxon>
        <taxon>Mycobacteriales</taxon>
        <taxon>Nocardiaceae</taxon>
        <taxon>Nocardia</taxon>
    </lineage>
</organism>
<dbReference type="InterPro" id="IPR012223">
    <property type="entry name" value="TEII"/>
</dbReference>
<name>A0ABV8LBP4_9NOCA</name>
<evidence type="ECO:0000259" key="5">
    <source>
        <dbReference type="SMART" id="SM00824"/>
    </source>
</evidence>
<evidence type="ECO:0000256" key="3">
    <source>
        <dbReference type="ARBA" id="ARBA00022801"/>
    </source>
</evidence>
<dbReference type="InterPro" id="IPR020802">
    <property type="entry name" value="TesA-like"/>
</dbReference>
<dbReference type="Proteomes" id="UP001595767">
    <property type="component" value="Unassembled WGS sequence"/>
</dbReference>
<dbReference type="EMBL" id="JBHSBA010000015">
    <property type="protein sequence ID" value="MFC4127911.1"/>
    <property type="molecule type" value="Genomic_DNA"/>
</dbReference>
<dbReference type="SUPFAM" id="SSF53474">
    <property type="entry name" value="alpha/beta-Hydrolases"/>
    <property type="match status" value="1"/>
</dbReference>
<comment type="similarity">
    <text evidence="1">Belongs to the thioesterase family.</text>
</comment>
<dbReference type="PANTHER" id="PTHR11487:SF0">
    <property type="entry name" value="S-ACYL FATTY ACID SYNTHASE THIOESTERASE, MEDIUM CHAIN"/>
    <property type="match status" value="1"/>
</dbReference>
<protein>
    <recommendedName>
        <fullName evidence="2">Thioesterase TesA</fullName>
    </recommendedName>
</protein>
<dbReference type="Pfam" id="PF00975">
    <property type="entry name" value="Thioesterase"/>
    <property type="match status" value="1"/>
</dbReference>
<accession>A0ABV8LBP4</accession>
<dbReference type="SMART" id="SM00824">
    <property type="entry name" value="PKS_TE"/>
    <property type="match status" value="1"/>
</dbReference>
<evidence type="ECO:0000256" key="2">
    <source>
        <dbReference type="ARBA" id="ARBA00015007"/>
    </source>
</evidence>
<evidence type="ECO:0000313" key="6">
    <source>
        <dbReference type="EMBL" id="MFC4127911.1"/>
    </source>
</evidence>
<evidence type="ECO:0000256" key="1">
    <source>
        <dbReference type="ARBA" id="ARBA00007169"/>
    </source>
</evidence>
<proteinExistence type="inferred from homology"/>
<dbReference type="InterPro" id="IPR001031">
    <property type="entry name" value="Thioesterase"/>
</dbReference>
<sequence>MTSGPPAAELRDRLTQLSPAERAALLDQLRPPASTDRRWARYGEKPDPGLRVFCFSYAGGGPSVFRPLAEVLAGTDIEVWSAQLPGRGVRADESAHRRIDPLVDEFGAAITAHLDRPYVLLGYSMGALVAFELTRWLRAEQAPPPAALQLAAFRAPQLPNPNIKVHYMPDDVLKTILVKEGTPPEVVADDELMRVALPTLRADLELCDTYGFDRQSPLDLPMSVYGGEFDVRVSRTDLEQWRIQTTGPFQLTMFAGPHFFIHSDRDGLFSHLAGELAEISAARKGQS</sequence>
<feature type="domain" description="Thioesterase TesA-like" evidence="5">
    <location>
        <begin position="53"/>
        <end position="268"/>
    </location>
</feature>
<keyword evidence="7" id="KW-1185">Reference proteome</keyword>
<dbReference type="PANTHER" id="PTHR11487">
    <property type="entry name" value="THIOESTERASE"/>
    <property type="match status" value="1"/>
</dbReference>
<comment type="caution">
    <text evidence="6">The sequence shown here is derived from an EMBL/GenBank/DDBJ whole genome shotgun (WGS) entry which is preliminary data.</text>
</comment>
<evidence type="ECO:0000256" key="4">
    <source>
        <dbReference type="ARBA" id="ARBA00024293"/>
    </source>
</evidence>
<keyword evidence="3" id="KW-0378">Hydrolase</keyword>